<gene>
    <name evidence="1" type="ORF">SBOR_9905</name>
</gene>
<dbReference type="Proteomes" id="UP000019487">
    <property type="component" value="Unassembled WGS sequence"/>
</dbReference>
<evidence type="ECO:0000313" key="1">
    <source>
        <dbReference type="EMBL" id="ESZ89711.1"/>
    </source>
</evidence>
<keyword evidence="2" id="KW-1185">Reference proteome</keyword>
<proteinExistence type="predicted"/>
<sequence length="119" mass="13799">MDHNLPPNMVYANDADFQSCEAQISRMGEKIQEFEASAVRLVRWRNDAIQTLAEGTDKIALVNGNWVLQMWAVNLRELHISMEEMARKIGRIREWMHALVTRGFYKEEGIVHQSWPQSG</sequence>
<evidence type="ECO:0000313" key="2">
    <source>
        <dbReference type="Proteomes" id="UP000019487"/>
    </source>
</evidence>
<dbReference type="HOGENOM" id="CLU_2062832_0_0_1"/>
<accession>W9C1D5</accession>
<name>W9C1D5_SCLBF</name>
<organism evidence="1 2">
    <name type="scientific">Sclerotinia borealis (strain F-4128)</name>
    <dbReference type="NCBI Taxonomy" id="1432307"/>
    <lineage>
        <taxon>Eukaryota</taxon>
        <taxon>Fungi</taxon>
        <taxon>Dikarya</taxon>
        <taxon>Ascomycota</taxon>
        <taxon>Pezizomycotina</taxon>
        <taxon>Leotiomycetes</taxon>
        <taxon>Helotiales</taxon>
        <taxon>Sclerotiniaceae</taxon>
        <taxon>Sclerotinia</taxon>
    </lineage>
</organism>
<reference evidence="1 2" key="1">
    <citation type="journal article" date="2014" name="Genome Announc.">
        <title>Draft genome sequence of Sclerotinia borealis, a psychrophilic plant pathogenic fungus.</title>
        <authorList>
            <person name="Mardanov A.V."/>
            <person name="Beletsky A.V."/>
            <person name="Kadnikov V.V."/>
            <person name="Ignatov A.N."/>
            <person name="Ravin N.V."/>
        </authorList>
    </citation>
    <scope>NUCLEOTIDE SEQUENCE [LARGE SCALE GENOMIC DNA]</scope>
    <source>
        <strain evidence="2">F-4157</strain>
    </source>
</reference>
<dbReference type="AlphaFoldDB" id="W9C1D5"/>
<protein>
    <submittedName>
        <fullName evidence="1">Uncharacterized protein</fullName>
    </submittedName>
</protein>
<dbReference type="EMBL" id="AYSA01000805">
    <property type="protein sequence ID" value="ESZ89711.1"/>
    <property type="molecule type" value="Genomic_DNA"/>
</dbReference>
<comment type="caution">
    <text evidence="1">The sequence shown here is derived from an EMBL/GenBank/DDBJ whole genome shotgun (WGS) entry which is preliminary data.</text>
</comment>